<evidence type="ECO:0000259" key="1">
    <source>
        <dbReference type="Pfam" id="PF00117"/>
    </source>
</evidence>
<dbReference type="Gene3D" id="3.40.50.880">
    <property type="match status" value="1"/>
</dbReference>
<sequence>MHIHYLQHAAFEGLGCIADWIDVKGHTVSATKCYEDASFPDPQNVNMLIVMGGPMGVYDEKTYPWLAAEKTFIRAAIDAGKPVLGICLGAQLIAAALGARVYRNGQKEIGWFPAQLSEELAPAEATVFHWHGDTFDLPENAVHLGSTAVTPNQAFRIGEKVFALQFHFEVTPAAVESMIQHCGDELTPGEFVQPAAEMRAGAHYCAATNAWMFELLNRMEKLV</sequence>
<dbReference type="InterPro" id="IPR017926">
    <property type="entry name" value="GATASE"/>
</dbReference>
<evidence type="ECO:0000313" key="3">
    <source>
        <dbReference type="Proteomes" id="UP000321436"/>
    </source>
</evidence>
<dbReference type="RefSeq" id="WP_146857414.1">
    <property type="nucleotide sequence ID" value="NZ_BKAU01000001.1"/>
</dbReference>
<dbReference type="SUPFAM" id="SSF52317">
    <property type="entry name" value="Class I glutamine amidotransferase-like"/>
    <property type="match status" value="1"/>
</dbReference>
<protein>
    <submittedName>
        <fullName evidence="2">Amidotransferase</fullName>
    </submittedName>
</protein>
<accession>A0A512RDX9</accession>
<dbReference type="EMBL" id="BKAU01000001">
    <property type="protein sequence ID" value="GEP93908.1"/>
    <property type="molecule type" value="Genomic_DNA"/>
</dbReference>
<evidence type="ECO:0000313" key="2">
    <source>
        <dbReference type="EMBL" id="GEP93908.1"/>
    </source>
</evidence>
<dbReference type="Pfam" id="PF00117">
    <property type="entry name" value="GATase"/>
    <property type="match status" value="1"/>
</dbReference>
<dbReference type="AlphaFoldDB" id="A0A512RDX9"/>
<dbReference type="FunFam" id="3.40.50.880:FF:000033">
    <property type="entry name" value="Glutamine amidotransferase class-I"/>
    <property type="match status" value="1"/>
</dbReference>
<organism evidence="2 3">
    <name type="scientific">Chitinophaga cymbidii</name>
    <dbReference type="NCBI Taxonomy" id="1096750"/>
    <lineage>
        <taxon>Bacteria</taxon>
        <taxon>Pseudomonadati</taxon>
        <taxon>Bacteroidota</taxon>
        <taxon>Chitinophagia</taxon>
        <taxon>Chitinophagales</taxon>
        <taxon>Chitinophagaceae</taxon>
        <taxon>Chitinophaga</taxon>
    </lineage>
</organism>
<name>A0A512RDX9_9BACT</name>
<gene>
    <name evidence="2" type="ORF">CCY01nite_01680</name>
</gene>
<proteinExistence type="predicted"/>
<comment type="caution">
    <text evidence="2">The sequence shown here is derived from an EMBL/GenBank/DDBJ whole genome shotgun (WGS) entry which is preliminary data.</text>
</comment>
<dbReference type="PROSITE" id="PS51273">
    <property type="entry name" value="GATASE_TYPE_1"/>
    <property type="match status" value="1"/>
</dbReference>
<keyword evidence="3" id="KW-1185">Reference proteome</keyword>
<feature type="domain" description="Glutamine amidotransferase" evidence="1">
    <location>
        <begin position="41"/>
        <end position="174"/>
    </location>
</feature>
<reference evidence="2 3" key="1">
    <citation type="submission" date="2019-07" db="EMBL/GenBank/DDBJ databases">
        <title>Whole genome shotgun sequence of Chitinophaga cymbidii NBRC 109752.</title>
        <authorList>
            <person name="Hosoyama A."/>
            <person name="Uohara A."/>
            <person name="Ohji S."/>
            <person name="Ichikawa N."/>
        </authorList>
    </citation>
    <scope>NUCLEOTIDE SEQUENCE [LARGE SCALE GENOMIC DNA]</scope>
    <source>
        <strain evidence="2 3">NBRC 109752</strain>
    </source>
</reference>
<dbReference type="GO" id="GO:0016740">
    <property type="term" value="F:transferase activity"/>
    <property type="evidence" value="ECO:0007669"/>
    <property type="project" value="UniProtKB-KW"/>
</dbReference>
<dbReference type="InterPro" id="IPR029062">
    <property type="entry name" value="Class_I_gatase-like"/>
</dbReference>
<dbReference type="OrthoDB" id="9807137at2"/>
<dbReference type="InterPro" id="IPR044992">
    <property type="entry name" value="ChyE-like"/>
</dbReference>
<dbReference type="PANTHER" id="PTHR42695">
    <property type="entry name" value="GLUTAMINE AMIDOTRANSFERASE YLR126C-RELATED"/>
    <property type="match status" value="1"/>
</dbReference>
<dbReference type="CDD" id="cd01741">
    <property type="entry name" value="GATase1_1"/>
    <property type="match status" value="1"/>
</dbReference>
<dbReference type="GO" id="GO:0005829">
    <property type="term" value="C:cytosol"/>
    <property type="evidence" value="ECO:0007669"/>
    <property type="project" value="TreeGrafter"/>
</dbReference>
<dbReference type="PANTHER" id="PTHR42695:SF5">
    <property type="entry name" value="GLUTAMINE AMIDOTRANSFERASE YLR126C-RELATED"/>
    <property type="match status" value="1"/>
</dbReference>
<dbReference type="Proteomes" id="UP000321436">
    <property type="component" value="Unassembled WGS sequence"/>
</dbReference>
<keyword evidence="2" id="KW-0808">Transferase</keyword>